<name>A0A0L6Z5F7_9CLOT</name>
<sequence length="338" mass="39629">MYKQFFQDFFNFFSLDNVEIGKTDKEVFFEEDNVKVFHYKPIKRYLNKIPVLITYSFVNRPSILDLDEDRSMIKKLLELGIDVYIIDWGYPDHVDKYCTLDDYINNYIDNCVNIILAHHKLKKVNLLGICQGATLNTIYAAINPNKVQNLINIGMPFKFDIDDGLLFKWNRNNNVDNFVESFGLIPGKLITSGIMMVKPFEYSISRYIEFFNKIDDDSSLKHLLSVNKWLLDSPSQPGEMYRDFIKDLYIENKLFKNQLIVGKHHVNIKNIKMPVLCANGTYDKIVPPSSTRPFMDAISSTDKVFMEYPVDHIELFIQSENNNDMIPFIANWLKYRDK</sequence>
<organism evidence="2 3">
    <name type="scientific">Clostridium homopropionicum DSM 5847</name>
    <dbReference type="NCBI Taxonomy" id="1121318"/>
    <lineage>
        <taxon>Bacteria</taxon>
        <taxon>Bacillati</taxon>
        <taxon>Bacillota</taxon>
        <taxon>Clostridia</taxon>
        <taxon>Eubacteriales</taxon>
        <taxon>Clostridiaceae</taxon>
        <taxon>Clostridium</taxon>
    </lineage>
</organism>
<dbReference type="SUPFAM" id="SSF53474">
    <property type="entry name" value="alpha/beta-Hydrolases"/>
    <property type="match status" value="1"/>
</dbReference>
<dbReference type="EC" id="2.3.1.-" evidence="2"/>
<keyword evidence="2" id="KW-0012">Acyltransferase</keyword>
<dbReference type="GO" id="GO:0016746">
    <property type="term" value="F:acyltransferase activity"/>
    <property type="evidence" value="ECO:0007669"/>
    <property type="project" value="UniProtKB-KW"/>
</dbReference>
<evidence type="ECO:0000313" key="3">
    <source>
        <dbReference type="Proteomes" id="UP000037043"/>
    </source>
</evidence>
<dbReference type="InterPro" id="IPR029058">
    <property type="entry name" value="AB_hydrolase_fold"/>
</dbReference>
<reference evidence="3" key="1">
    <citation type="submission" date="2015-08" db="EMBL/GenBank/DDBJ databases">
        <title>Genome sequence of the strict anaerobe Clostridium homopropionicum LuHBu1 (DSM 5847T).</title>
        <authorList>
            <person name="Poehlein A."/>
            <person name="Beck M."/>
            <person name="Schiel-Bengelsdorf B."/>
            <person name="Bengelsdorf F.R."/>
            <person name="Daniel R."/>
            <person name="Duerre P."/>
        </authorList>
    </citation>
    <scope>NUCLEOTIDE SEQUENCE [LARGE SCALE GENOMIC DNA]</scope>
    <source>
        <strain evidence="3">DSM 5847</strain>
    </source>
</reference>
<evidence type="ECO:0000259" key="1">
    <source>
        <dbReference type="Pfam" id="PF00561"/>
    </source>
</evidence>
<feature type="domain" description="AB hydrolase-1" evidence="1">
    <location>
        <begin position="66"/>
        <end position="305"/>
    </location>
</feature>
<keyword evidence="3" id="KW-1185">Reference proteome</keyword>
<dbReference type="Gene3D" id="3.40.50.1820">
    <property type="entry name" value="alpha/beta hydrolase"/>
    <property type="match status" value="1"/>
</dbReference>
<dbReference type="Pfam" id="PF00561">
    <property type="entry name" value="Abhydrolase_1"/>
    <property type="match status" value="1"/>
</dbReference>
<keyword evidence="2" id="KW-0808">Transferase</keyword>
<dbReference type="InterPro" id="IPR000073">
    <property type="entry name" value="AB_hydrolase_1"/>
</dbReference>
<dbReference type="InterPro" id="IPR051321">
    <property type="entry name" value="PHA/PHB_synthase"/>
</dbReference>
<dbReference type="STRING" id="36844.SAMN04488501_101417"/>
<comment type="caution">
    <text evidence="2">The sequence shown here is derived from an EMBL/GenBank/DDBJ whole genome shotgun (WGS) entry which is preliminary data.</text>
</comment>
<dbReference type="EMBL" id="LHUR01000042">
    <property type="protein sequence ID" value="KOA18186.1"/>
    <property type="molecule type" value="Genomic_DNA"/>
</dbReference>
<protein>
    <submittedName>
        <fullName evidence="2">Poly-beta-hydroxybutyrate polymerase</fullName>
        <ecNumber evidence="2">2.3.1.-</ecNumber>
    </submittedName>
</protein>
<evidence type="ECO:0000313" key="2">
    <source>
        <dbReference type="EMBL" id="KOA18186.1"/>
    </source>
</evidence>
<dbReference type="PATRIC" id="fig|1121318.3.peg.3078"/>
<dbReference type="AlphaFoldDB" id="A0A0L6Z5F7"/>
<accession>A0A0L6Z5F7</accession>
<dbReference type="PANTHER" id="PTHR36837:SF2">
    <property type="entry name" value="POLY(3-HYDROXYALKANOATE) POLYMERASE SUBUNIT PHAC"/>
    <property type="match status" value="1"/>
</dbReference>
<dbReference type="RefSeq" id="WP_052222537.1">
    <property type="nucleotide sequence ID" value="NZ_LHUR01000042.1"/>
</dbReference>
<proteinExistence type="predicted"/>
<dbReference type="Proteomes" id="UP000037043">
    <property type="component" value="Unassembled WGS sequence"/>
</dbReference>
<dbReference type="PANTHER" id="PTHR36837">
    <property type="entry name" value="POLY(3-HYDROXYALKANOATE) POLYMERASE SUBUNIT PHAC"/>
    <property type="match status" value="1"/>
</dbReference>
<gene>
    <name evidence="2" type="primary">phbC_2</name>
    <name evidence="2" type="ORF">CLHOM_30640</name>
</gene>